<protein>
    <submittedName>
        <fullName evidence="2">Uncharacterized protein</fullName>
    </submittedName>
</protein>
<evidence type="ECO:0000313" key="3">
    <source>
        <dbReference type="Proteomes" id="UP000479000"/>
    </source>
</evidence>
<reference evidence="2 3" key="1">
    <citation type="submission" date="2020-02" db="EMBL/GenBank/DDBJ databases">
        <authorList>
            <person name="Ferguson B K."/>
        </authorList>
    </citation>
    <scope>NUCLEOTIDE SEQUENCE [LARGE SCALE GENOMIC DNA]</scope>
</reference>
<accession>A0A6H5GUL1</accession>
<dbReference type="Proteomes" id="UP000479000">
    <property type="component" value="Unassembled WGS sequence"/>
</dbReference>
<feature type="compositionally biased region" description="Polar residues" evidence="1">
    <location>
        <begin position="96"/>
        <end position="106"/>
    </location>
</feature>
<proteinExistence type="predicted"/>
<keyword evidence="3" id="KW-1185">Reference proteome</keyword>
<dbReference type="AlphaFoldDB" id="A0A6H5GUL1"/>
<sequence length="242" mass="27339">MFENFVYLSVCLKSKYVKLPKYPGQERSNRKALVLYARITSSDRRRSIRTAEPGSKRPTTRIEISSPGGAIPSENYLQGPQREPPPRAAGPPSVSWPRTLSTPTNGTDRKGSATEGEKIGGERRGDEDGTTRGGRGKVQGPSPPASRLGGLDRTVVSHRFTLLFYTARMKMCNWDFPVLGKAAILMRRMRRKRSKRDFPKNRLHESTYRRFFFLEKATIFISENGVECSESVRNEIFPAKKL</sequence>
<dbReference type="EMBL" id="CADCXU010019162">
    <property type="protein sequence ID" value="CAB0007663.1"/>
    <property type="molecule type" value="Genomic_DNA"/>
</dbReference>
<evidence type="ECO:0000313" key="2">
    <source>
        <dbReference type="EMBL" id="CAB0007663.1"/>
    </source>
</evidence>
<gene>
    <name evidence="2" type="ORF">NTEN_LOCUS12933</name>
</gene>
<name>A0A6H5GUL1_9HEMI</name>
<organism evidence="2 3">
    <name type="scientific">Nesidiocoris tenuis</name>
    <dbReference type="NCBI Taxonomy" id="355587"/>
    <lineage>
        <taxon>Eukaryota</taxon>
        <taxon>Metazoa</taxon>
        <taxon>Ecdysozoa</taxon>
        <taxon>Arthropoda</taxon>
        <taxon>Hexapoda</taxon>
        <taxon>Insecta</taxon>
        <taxon>Pterygota</taxon>
        <taxon>Neoptera</taxon>
        <taxon>Paraneoptera</taxon>
        <taxon>Hemiptera</taxon>
        <taxon>Heteroptera</taxon>
        <taxon>Panheteroptera</taxon>
        <taxon>Cimicomorpha</taxon>
        <taxon>Miridae</taxon>
        <taxon>Dicyphina</taxon>
        <taxon>Nesidiocoris</taxon>
    </lineage>
</organism>
<evidence type="ECO:0000256" key="1">
    <source>
        <dbReference type="SAM" id="MobiDB-lite"/>
    </source>
</evidence>
<feature type="compositionally biased region" description="Basic and acidic residues" evidence="1">
    <location>
        <begin position="107"/>
        <end position="130"/>
    </location>
</feature>
<feature type="region of interest" description="Disordered" evidence="1">
    <location>
        <begin position="42"/>
        <end position="150"/>
    </location>
</feature>